<feature type="region of interest" description="Disordered" evidence="1">
    <location>
        <begin position="338"/>
        <end position="423"/>
    </location>
</feature>
<feature type="compositionally biased region" description="Low complexity" evidence="1">
    <location>
        <begin position="338"/>
        <end position="351"/>
    </location>
</feature>
<dbReference type="Gene3D" id="2.130.10.10">
    <property type="entry name" value="YVTN repeat-like/Quinoprotein amine dehydrogenase"/>
    <property type="match status" value="1"/>
</dbReference>
<proteinExistence type="predicted"/>
<evidence type="ECO:0000256" key="3">
    <source>
        <dbReference type="SAM" id="SignalP"/>
    </source>
</evidence>
<feature type="compositionally biased region" description="Pro residues" evidence="1">
    <location>
        <begin position="281"/>
        <end position="292"/>
    </location>
</feature>
<evidence type="ECO:0000313" key="5">
    <source>
        <dbReference type="Proteomes" id="UP000215896"/>
    </source>
</evidence>
<dbReference type="InterPro" id="IPR015943">
    <property type="entry name" value="WD40/YVTN_repeat-like_dom_sf"/>
</dbReference>
<feature type="chain" id="PRO_5012151782" description="Esterase-like activity of phytase family protein" evidence="3">
    <location>
        <begin position="25"/>
        <end position="423"/>
    </location>
</feature>
<evidence type="ECO:0008006" key="6">
    <source>
        <dbReference type="Google" id="ProtNLM"/>
    </source>
</evidence>
<keyword evidence="5" id="KW-1185">Reference proteome</keyword>
<feature type="region of interest" description="Disordered" evidence="1">
    <location>
        <begin position="275"/>
        <end position="306"/>
    </location>
</feature>
<comment type="caution">
    <text evidence="4">The sequence shown here is derived from an EMBL/GenBank/DDBJ whole genome shotgun (WGS) entry which is preliminary data.</text>
</comment>
<protein>
    <recommendedName>
        <fullName evidence="6">Esterase-like activity of phytase family protein</fullName>
    </recommendedName>
</protein>
<feature type="compositionally biased region" description="Basic and acidic residues" evidence="1">
    <location>
        <begin position="369"/>
        <end position="396"/>
    </location>
</feature>
<evidence type="ECO:0000256" key="1">
    <source>
        <dbReference type="SAM" id="MobiDB-lite"/>
    </source>
</evidence>
<dbReference type="Proteomes" id="UP000215896">
    <property type="component" value="Unassembled WGS sequence"/>
</dbReference>
<evidence type="ECO:0000256" key="2">
    <source>
        <dbReference type="SAM" id="Phobius"/>
    </source>
</evidence>
<keyword evidence="2" id="KW-1133">Transmembrane helix</keyword>
<feature type="signal peptide" evidence="3">
    <location>
        <begin position="1"/>
        <end position="24"/>
    </location>
</feature>
<feature type="transmembrane region" description="Helical" evidence="2">
    <location>
        <begin position="313"/>
        <end position="333"/>
    </location>
</feature>
<gene>
    <name evidence="4" type="ORF">CGZ94_14705</name>
</gene>
<name>A0A255GB89_9ACTN</name>
<evidence type="ECO:0000313" key="4">
    <source>
        <dbReference type="EMBL" id="OYO11666.1"/>
    </source>
</evidence>
<reference evidence="4 5" key="1">
    <citation type="submission" date="2017-07" db="EMBL/GenBank/DDBJ databases">
        <title>Draft whole genome sequences of clinical Proprionibacteriaceae strains.</title>
        <authorList>
            <person name="Bernier A.-M."/>
            <person name="Bernard K."/>
            <person name="Domingo M.-C."/>
        </authorList>
    </citation>
    <scope>NUCLEOTIDE SEQUENCE [LARGE SCALE GENOMIC DNA]</scope>
    <source>
        <strain evidence="4 5">NML 030167</strain>
    </source>
</reference>
<organism evidence="4 5">
    <name type="scientific">Enemella evansiae</name>
    <dbReference type="NCBI Taxonomy" id="2016499"/>
    <lineage>
        <taxon>Bacteria</taxon>
        <taxon>Bacillati</taxon>
        <taxon>Actinomycetota</taxon>
        <taxon>Actinomycetes</taxon>
        <taxon>Propionibacteriales</taxon>
        <taxon>Propionibacteriaceae</taxon>
        <taxon>Enemella</taxon>
    </lineage>
</organism>
<dbReference type="InterPro" id="IPR011044">
    <property type="entry name" value="Quino_amine_DH_bsu"/>
</dbReference>
<keyword evidence="2" id="KW-0812">Transmembrane</keyword>
<accession>A0A255GB89</accession>
<keyword evidence="2" id="KW-0472">Membrane</keyword>
<sequence length="423" mass="44795">MRWCTAIAASVASLSLSLAPAAYADPSPEPAAPAPTPKPAFTITDPRIKESSGLTRDVGNNLYWTVNDSGDTGVIYAIGPDGKTRGTLEYAAKPVDVEAVLMVGNRLYVGDIGDNQRKRDKITVYYFDSPAPNDNRSGSYRAYDFVYPDGPHDAEAMLVDKQGRLLFVTKEAEGDVYAAPRQLRTDAPNTLTRVAQGPSFVTDGAVLPDGRLVLRSYVAVEVLSPEIYSTVTRAPLPFQPQGESVAVSLDGKSLLVGSEGENSVVMSVPIPKQLEVAPTPGATPPPSPPPSEAPVDEAPLEPPSARASRTGTLVALLLALLVSLGGAAVVLLLGRNRPGRAAGPMPPRRGGASVGQSTPQRSADEAEPDAERAEQPDRAEPSADRGADSSARRAWDAPDLGRPLDDDDPTVIRPRLGDDWPRR</sequence>
<keyword evidence="3" id="KW-0732">Signal</keyword>
<dbReference type="AlphaFoldDB" id="A0A255GB89"/>
<dbReference type="EMBL" id="NMVO01000015">
    <property type="protein sequence ID" value="OYO11666.1"/>
    <property type="molecule type" value="Genomic_DNA"/>
</dbReference>
<dbReference type="SUPFAM" id="SSF50969">
    <property type="entry name" value="YVTN repeat-like/Quinoprotein amine dehydrogenase"/>
    <property type="match status" value="1"/>
</dbReference>